<protein>
    <submittedName>
        <fullName evidence="1">Uncharacterized protein</fullName>
    </submittedName>
</protein>
<dbReference type="Proteomes" id="UP000297890">
    <property type="component" value="Unassembled WGS sequence"/>
</dbReference>
<reference evidence="1 2" key="1">
    <citation type="journal article" date="2019" name="ISME J.">
        <title>Candidatus Macondimonas diazotrophica, a novel gammaproteobacterial genus dominating crude-oil-contaminated coastal sediments.</title>
        <authorList>
            <person name="Karthikeyan S."/>
            <person name="Konstantinidis K."/>
        </authorList>
    </citation>
    <scope>NUCLEOTIDE SEQUENCE [LARGE SCALE GENOMIC DNA]</scope>
    <source>
        <strain evidence="1 2">KTK01</strain>
    </source>
</reference>
<sequence>MAEVKLTPKEMAELLLSMKDVTQSHLQFEVKGFTRIMRRPYKDTFYTRCSDLEQRLESICNGFEFGEMFVICGPDGDTWWWIMPDGFVRSAADNTNQKDSTT</sequence>
<dbReference type="RefSeq" id="WP_135282891.1">
    <property type="nucleotide sequence ID" value="NZ_SRIO01000032.1"/>
</dbReference>
<dbReference type="EMBL" id="SRIO01000032">
    <property type="protein sequence ID" value="TFZ81260.1"/>
    <property type="molecule type" value="Genomic_DNA"/>
</dbReference>
<keyword evidence="2" id="KW-1185">Reference proteome</keyword>
<comment type="caution">
    <text evidence="1">The sequence shown here is derived from an EMBL/GenBank/DDBJ whole genome shotgun (WGS) entry which is preliminary data.</text>
</comment>
<dbReference type="AlphaFoldDB" id="A0A4Z0F7R6"/>
<accession>A0A4Z0F7R6</accession>
<name>A0A4Z0F7R6_9GAMM</name>
<gene>
    <name evidence="1" type="ORF">E4680_13205</name>
</gene>
<organism evidence="1 2">
    <name type="scientific">Candidatus Macondimonas diazotrophica</name>
    <dbReference type="NCBI Taxonomy" id="2305248"/>
    <lineage>
        <taxon>Bacteria</taxon>
        <taxon>Pseudomonadati</taxon>
        <taxon>Pseudomonadota</taxon>
        <taxon>Gammaproteobacteria</taxon>
        <taxon>Chromatiales</taxon>
        <taxon>Ectothiorhodospiraceae</taxon>
        <taxon>Candidatus Macondimonas</taxon>
    </lineage>
</organism>
<proteinExistence type="predicted"/>
<evidence type="ECO:0000313" key="1">
    <source>
        <dbReference type="EMBL" id="TFZ81260.1"/>
    </source>
</evidence>
<evidence type="ECO:0000313" key="2">
    <source>
        <dbReference type="Proteomes" id="UP000297890"/>
    </source>
</evidence>